<dbReference type="AlphaFoldDB" id="A0A9N9F7D1"/>
<dbReference type="EMBL" id="CAJVQA010001425">
    <property type="protein sequence ID" value="CAG8513946.1"/>
    <property type="molecule type" value="Genomic_DNA"/>
</dbReference>
<organism evidence="2 3">
    <name type="scientific">Cetraspora pellucida</name>
    <dbReference type="NCBI Taxonomy" id="1433469"/>
    <lineage>
        <taxon>Eukaryota</taxon>
        <taxon>Fungi</taxon>
        <taxon>Fungi incertae sedis</taxon>
        <taxon>Mucoromycota</taxon>
        <taxon>Glomeromycotina</taxon>
        <taxon>Glomeromycetes</taxon>
        <taxon>Diversisporales</taxon>
        <taxon>Gigasporaceae</taxon>
        <taxon>Cetraspora</taxon>
    </lineage>
</organism>
<keyword evidence="3" id="KW-1185">Reference proteome</keyword>
<evidence type="ECO:0000313" key="2">
    <source>
        <dbReference type="EMBL" id="CAG8513946.1"/>
    </source>
</evidence>
<gene>
    <name evidence="2" type="ORF">CPELLU_LOCUS3054</name>
</gene>
<dbReference type="OrthoDB" id="2403806at2759"/>
<proteinExistence type="predicted"/>
<feature type="region of interest" description="Disordered" evidence="1">
    <location>
        <begin position="277"/>
        <end position="307"/>
    </location>
</feature>
<evidence type="ECO:0000313" key="3">
    <source>
        <dbReference type="Proteomes" id="UP000789759"/>
    </source>
</evidence>
<comment type="caution">
    <text evidence="2">The sequence shown here is derived from an EMBL/GenBank/DDBJ whole genome shotgun (WGS) entry which is preliminary data.</text>
</comment>
<accession>A0A9N9F7D1</accession>
<sequence length="307" mass="35134">MPEMKNERLVSIASTEPTSIIKRYSNNATIPDFSICPIASDALESGQEPDINITNVTCDGICDAINIHSTNDSCWTFAKISYSCDLYYCDEQLPSGGMLAFDPIITLNITSVNISSNALVSNHIEIYFKNGYFYPIARGRWVIINYFTRIRRISNSLINRFFGITDVEKIFIEANVQESIETSNISYTILVMRSYGLDIYEEDKYDYDCKAGIPLADDPRKLPPNASIEDRIAVLEDLLKEYFLDSSYLQILKKTRERYITNNKIYEELISKESDDDNINEQNLTEDESFRKQSIDIGRGDIEDQIK</sequence>
<dbReference type="Proteomes" id="UP000789759">
    <property type="component" value="Unassembled WGS sequence"/>
</dbReference>
<protein>
    <submittedName>
        <fullName evidence="2">10271_t:CDS:1</fullName>
    </submittedName>
</protein>
<reference evidence="2" key="1">
    <citation type="submission" date="2021-06" db="EMBL/GenBank/DDBJ databases">
        <authorList>
            <person name="Kallberg Y."/>
            <person name="Tangrot J."/>
            <person name="Rosling A."/>
        </authorList>
    </citation>
    <scope>NUCLEOTIDE SEQUENCE</scope>
    <source>
        <strain evidence="2">FL966</strain>
    </source>
</reference>
<feature type="compositionally biased region" description="Basic and acidic residues" evidence="1">
    <location>
        <begin position="288"/>
        <end position="307"/>
    </location>
</feature>
<feature type="non-terminal residue" evidence="2">
    <location>
        <position position="307"/>
    </location>
</feature>
<evidence type="ECO:0000256" key="1">
    <source>
        <dbReference type="SAM" id="MobiDB-lite"/>
    </source>
</evidence>
<feature type="compositionally biased region" description="Acidic residues" evidence="1">
    <location>
        <begin position="277"/>
        <end position="287"/>
    </location>
</feature>
<name>A0A9N9F7D1_9GLOM</name>